<evidence type="ECO:0000256" key="5">
    <source>
        <dbReference type="RuleBase" id="RU003495"/>
    </source>
</evidence>
<dbReference type="NCBIfam" id="TIGR00413">
    <property type="entry name" value="rlpA"/>
    <property type="match status" value="1"/>
</dbReference>
<dbReference type="GO" id="GO:0009279">
    <property type="term" value="C:cell outer membrane"/>
    <property type="evidence" value="ECO:0007669"/>
    <property type="project" value="TreeGrafter"/>
</dbReference>
<keyword evidence="2 4" id="KW-0456">Lyase</keyword>
<dbReference type="GO" id="GO:0005886">
    <property type="term" value="C:plasma membrane"/>
    <property type="evidence" value="ECO:0007669"/>
    <property type="project" value="UniProtKB-SubCell"/>
</dbReference>
<dbReference type="Proteomes" id="UP000886339">
    <property type="component" value="Unassembled WGS sequence"/>
</dbReference>
<sequence>MKNRGLPSLLVLLLLLAGCSTRTMEYPNDDYGPARPVDVSHVPDAVPRDEPYSKYGNPSSYTVRGRTYHVLDTGEGYREKGLASWYGLKFHGRRTSSGEAYDMYAMTAAHKTLPLPTWVRVTNLDNGSSVVVKVNDRGPFHSGRIIDLSYAAASRLGVLGKGTAPVEVVALQVEKPATVAAKAADVRQFPLWVQAGAFASEANAQLLLHRLEEQSGLQGRIRPLEQLSGRIYRVWLGPVSSERQLQQLTKKLPEWGIESYRVVQ</sequence>
<dbReference type="FunFam" id="2.40.40.10:FF:000003">
    <property type="entry name" value="Endolytic peptidoglycan transglycosylase RlpA"/>
    <property type="match status" value="1"/>
</dbReference>
<dbReference type="GO" id="GO:0000270">
    <property type="term" value="P:peptidoglycan metabolic process"/>
    <property type="evidence" value="ECO:0007669"/>
    <property type="project" value="UniProtKB-UniRule"/>
</dbReference>
<keyword evidence="1 6" id="KW-0732">Signal</keyword>
<dbReference type="Pfam" id="PF03330">
    <property type="entry name" value="DPBB_1"/>
    <property type="match status" value="1"/>
</dbReference>
<evidence type="ECO:0000256" key="1">
    <source>
        <dbReference type="ARBA" id="ARBA00022729"/>
    </source>
</evidence>
<dbReference type="SUPFAM" id="SSF110997">
    <property type="entry name" value="Sporulation related repeat"/>
    <property type="match status" value="1"/>
</dbReference>
<dbReference type="SUPFAM" id="SSF50685">
    <property type="entry name" value="Barwin-like endoglucanases"/>
    <property type="match status" value="1"/>
</dbReference>
<dbReference type="Gene3D" id="2.40.40.10">
    <property type="entry name" value="RlpA-like domain"/>
    <property type="match status" value="1"/>
</dbReference>
<dbReference type="HAMAP" id="MF_02071">
    <property type="entry name" value="RlpA"/>
    <property type="match status" value="1"/>
</dbReference>
<dbReference type="Pfam" id="PF05036">
    <property type="entry name" value="SPOR"/>
    <property type="match status" value="1"/>
</dbReference>
<keyword evidence="4" id="KW-1003">Cell membrane</keyword>
<dbReference type="PROSITE" id="PS51724">
    <property type="entry name" value="SPOR"/>
    <property type="match status" value="1"/>
</dbReference>
<evidence type="ECO:0000256" key="2">
    <source>
        <dbReference type="ARBA" id="ARBA00023239"/>
    </source>
</evidence>
<evidence type="ECO:0000256" key="4">
    <source>
        <dbReference type="HAMAP-Rule" id="MF_02071"/>
    </source>
</evidence>
<gene>
    <name evidence="4" type="primary">rlpA</name>
    <name evidence="8" type="ORF">ENJ12_03870</name>
</gene>
<dbReference type="InterPro" id="IPR007730">
    <property type="entry name" value="SPOR-like_dom"/>
</dbReference>
<reference evidence="8" key="1">
    <citation type="journal article" date="2020" name="mSystems">
        <title>Genome- and Community-Level Interaction Insights into Carbon Utilization and Element Cycling Functions of Hydrothermarchaeota in Hydrothermal Sediment.</title>
        <authorList>
            <person name="Zhou Z."/>
            <person name="Liu Y."/>
            <person name="Xu W."/>
            <person name="Pan J."/>
            <person name="Luo Z.H."/>
            <person name="Li M."/>
        </authorList>
    </citation>
    <scope>NUCLEOTIDE SEQUENCE [LARGE SCALE GENOMIC DNA]</scope>
    <source>
        <strain evidence="8">HyVt-458</strain>
    </source>
</reference>
<dbReference type="InterPro" id="IPR034718">
    <property type="entry name" value="RlpA"/>
</dbReference>
<dbReference type="InterPro" id="IPR009009">
    <property type="entry name" value="RlpA-like_DPBB"/>
</dbReference>
<evidence type="ECO:0000256" key="3">
    <source>
        <dbReference type="ARBA" id="ARBA00023316"/>
    </source>
</evidence>
<feature type="domain" description="SPOR" evidence="7">
    <location>
        <begin position="185"/>
        <end position="264"/>
    </location>
</feature>
<dbReference type="EC" id="4.2.2.-" evidence="4"/>
<protein>
    <recommendedName>
        <fullName evidence="4">Endolytic peptidoglycan transglycosylase RlpA</fullName>
        <ecNumber evidence="4">4.2.2.-</ecNumber>
    </recommendedName>
</protein>
<evidence type="ECO:0000313" key="8">
    <source>
        <dbReference type="EMBL" id="HEC05961.1"/>
    </source>
</evidence>
<comment type="function">
    <text evidence="4">Lytic transglycosylase with a strong preference for naked glycan strands that lack stem peptides.</text>
</comment>
<accession>A0A831WEW3</accession>
<comment type="similarity">
    <text evidence="4 5">Belongs to the RlpA family.</text>
</comment>
<dbReference type="PANTHER" id="PTHR34183">
    <property type="entry name" value="ENDOLYTIC PEPTIDOGLYCAN TRANSGLYCOSYLASE RLPA"/>
    <property type="match status" value="1"/>
</dbReference>
<dbReference type="GO" id="GO:0008932">
    <property type="term" value="F:lytic endotransglycosylase activity"/>
    <property type="evidence" value="ECO:0007669"/>
    <property type="project" value="UniProtKB-UniRule"/>
</dbReference>
<dbReference type="PANTHER" id="PTHR34183:SF1">
    <property type="entry name" value="ENDOLYTIC PEPTIDOGLYCAN TRANSGLYCOSYLASE RLPA"/>
    <property type="match status" value="1"/>
</dbReference>
<dbReference type="InterPro" id="IPR036908">
    <property type="entry name" value="RlpA-like_sf"/>
</dbReference>
<dbReference type="PROSITE" id="PS51257">
    <property type="entry name" value="PROKAR_LIPOPROTEIN"/>
    <property type="match status" value="1"/>
</dbReference>
<comment type="subcellular location">
    <subcellularLocation>
        <location evidence="4">Cell membrane</location>
        <topology evidence="4">Lipid-anchor</topology>
    </subcellularLocation>
</comment>
<dbReference type="AlphaFoldDB" id="A0A831WEW3"/>
<proteinExistence type="inferred from homology"/>
<keyword evidence="4" id="KW-0449">Lipoprotein</keyword>
<keyword evidence="3 4" id="KW-0961">Cell wall biogenesis/degradation</keyword>
<evidence type="ECO:0000256" key="6">
    <source>
        <dbReference type="SAM" id="SignalP"/>
    </source>
</evidence>
<feature type="signal peptide" evidence="6">
    <location>
        <begin position="1"/>
        <end position="25"/>
    </location>
</feature>
<keyword evidence="4" id="KW-0472">Membrane</keyword>
<dbReference type="InterPro" id="IPR036680">
    <property type="entry name" value="SPOR-like_sf"/>
</dbReference>
<comment type="caution">
    <text evidence="8">The sequence shown here is derived from an EMBL/GenBank/DDBJ whole genome shotgun (WGS) entry which is preliminary data.</text>
</comment>
<evidence type="ECO:0000259" key="7">
    <source>
        <dbReference type="PROSITE" id="PS51724"/>
    </source>
</evidence>
<dbReference type="Gene3D" id="3.30.70.1070">
    <property type="entry name" value="Sporulation related repeat"/>
    <property type="match status" value="1"/>
</dbReference>
<dbReference type="EMBL" id="DRLF01000141">
    <property type="protein sequence ID" value="HEC05961.1"/>
    <property type="molecule type" value="Genomic_DNA"/>
</dbReference>
<name>A0A831WEW3_9GAMM</name>
<feature type="chain" id="PRO_5033169706" description="Endolytic peptidoglycan transglycosylase RlpA" evidence="6">
    <location>
        <begin position="26"/>
        <end position="264"/>
    </location>
</feature>
<dbReference type="InterPro" id="IPR012997">
    <property type="entry name" value="RplA"/>
</dbReference>
<keyword evidence="4" id="KW-0564">Palmitate</keyword>
<dbReference type="GO" id="GO:0042834">
    <property type="term" value="F:peptidoglycan binding"/>
    <property type="evidence" value="ECO:0007669"/>
    <property type="project" value="InterPro"/>
</dbReference>
<organism evidence="8">
    <name type="scientific">Thiolapillus brandeum</name>
    <dbReference type="NCBI Taxonomy" id="1076588"/>
    <lineage>
        <taxon>Bacteria</taxon>
        <taxon>Pseudomonadati</taxon>
        <taxon>Pseudomonadota</taxon>
        <taxon>Gammaproteobacteria</taxon>
        <taxon>Chromatiales</taxon>
        <taxon>Sedimenticolaceae</taxon>
        <taxon>Thiolapillus</taxon>
    </lineage>
</organism>
<dbReference type="GO" id="GO:0071555">
    <property type="term" value="P:cell wall organization"/>
    <property type="evidence" value="ECO:0007669"/>
    <property type="project" value="UniProtKB-KW"/>
</dbReference>
<dbReference type="CDD" id="cd22268">
    <property type="entry name" value="DPBB_RlpA-like"/>
    <property type="match status" value="1"/>
</dbReference>